<name>A0A2U1JXX2_9BACI</name>
<dbReference type="Proteomes" id="UP000245998">
    <property type="component" value="Unassembled WGS sequence"/>
</dbReference>
<organism evidence="1 2">
    <name type="scientific">Pueribacillus theae</name>
    <dbReference type="NCBI Taxonomy" id="2171751"/>
    <lineage>
        <taxon>Bacteria</taxon>
        <taxon>Bacillati</taxon>
        <taxon>Bacillota</taxon>
        <taxon>Bacilli</taxon>
        <taxon>Bacillales</taxon>
        <taxon>Bacillaceae</taxon>
        <taxon>Pueribacillus</taxon>
    </lineage>
</organism>
<dbReference type="Gene3D" id="3.40.50.720">
    <property type="entry name" value="NAD(P)-binding Rossmann-like Domain"/>
    <property type="match status" value="1"/>
</dbReference>
<evidence type="ECO:0000313" key="2">
    <source>
        <dbReference type="Proteomes" id="UP000245998"/>
    </source>
</evidence>
<evidence type="ECO:0000313" key="1">
    <source>
        <dbReference type="EMBL" id="PWA10002.1"/>
    </source>
</evidence>
<evidence type="ECO:0008006" key="3">
    <source>
        <dbReference type="Google" id="ProtNLM"/>
    </source>
</evidence>
<accession>A0A2U1JXX2</accession>
<gene>
    <name evidence="1" type="ORF">DCC39_11995</name>
</gene>
<dbReference type="EMBL" id="QCZG01000025">
    <property type="protein sequence ID" value="PWA10002.1"/>
    <property type="molecule type" value="Genomic_DNA"/>
</dbReference>
<reference evidence="1 2" key="1">
    <citation type="submission" date="2018-04" db="EMBL/GenBank/DDBJ databases">
        <title>Camelliibacillus theae gen. nov., sp. nov., isolated from Pu'er tea.</title>
        <authorList>
            <person name="Niu L."/>
        </authorList>
    </citation>
    <scope>NUCLEOTIDE SEQUENCE [LARGE SCALE GENOMIC DNA]</scope>
    <source>
        <strain evidence="1 2">T8</strain>
    </source>
</reference>
<protein>
    <recommendedName>
        <fullName evidence="3">FAD/NAD(P)-binding domain-containing protein</fullName>
    </recommendedName>
</protein>
<sequence>MKKLYECNIKMKTHHDFGGIKNGKVVIRNLFSHEKEEMDQWDSIVLSLGRVPNIELYEEIKDLAPVVKPIGDCLAPRTIEEATLEGQLAILKM</sequence>
<dbReference type="RefSeq" id="WP_116555144.1">
    <property type="nucleotide sequence ID" value="NZ_QCZG01000025.1"/>
</dbReference>
<dbReference type="SUPFAM" id="SSF51905">
    <property type="entry name" value="FAD/NAD(P)-binding domain"/>
    <property type="match status" value="1"/>
</dbReference>
<dbReference type="InterPro" id="IPR036188">
    <property type="entry name" value="FAD/NAD-bd_sf"/>
</dbReference>
<keyword evidence="2" id="KW-1185">Reference proteome</keyword>
<dbReference type="OrthoDB" id="9772736at2"/>
<dbReference type="Gene3D" id="3.50.50.60">
    <property type="entry name" value="FAD/NAD(P)-binding domain"/>
    <property type="match status" value="1"/>
</dbReference>
<proteinExistence type="predicted"/>
<comment type="caution">
    <text evidence="1">The sequence shown here is derived from an EMBL/GenBank/DDBJ whole genome shotgun (WGS) entry which is preliminary data.</text>
</comment>
<dbReference type="AlphaFoldDB" id="A0A2U1JXX2"/>